<dbReference type="Proteomes" id="UP001589667">
    <property type="component" value="Unassembled WGS sequence"/>
</dbReference>
<proteinExistence type="predicted"/>
<dbReference type="Pfam" id="PF05345">
    <property type="entry name" value="He_PIG"/>
    <property type="match status" value="1"/>
</dbReference>
<dbReference type="RefSeq" id="WP_157425190.1">
    <property type="nucleotide sequence ID" value="NZ_BAAANI010000004.1"/>
</dbReference>
<protein>
    <submittedName>
        <fullName evidence="2">Ig-like domain-containing protein</fullName>
    </submittedName>
</protein>
<dbReference type="SUPFAM" id="SSF49313">
    <property type="entry name" value="Cadherin-like"/>
    <property type="match status" value="1"/>
</dbReference>
<dbReference type="Gene3D" id="2.60.40.10">
    <property type="entry name" value="Immunoglobulins"/>
    <property type="match status" value="2"/>
</dbReference>
<name>A0ABV5SSY3_9MICO</name>
<feature type="signal peptide" evidence="1">
    <location>
        <begin position="1"/>
        <end position="34"/>
    </location>
</feature>
<accession>A0ABV5SSY3</accession>
<organism evidence="2 3">
    <name type="scientific">Agromyces lapidis</name>
    <dbReference type="NCBI Taxonomy" id="279574"/>
    <lineage>
        <taxon>Bacteria</taxon>
        <taxon>Bacillati</taxon>
        <taxon>Actinomycetota</taxon>
        <taxon>Actinomycetes</taxon>
        <taxon>Micrococcales</taxon>
        <taxon>Microbacteriaceae</taxon>
        <taxon>Agromyces</taxon>
    </lineage>
</organism>
<evidence type="ECO:0000313" key="2">
    <source>
        <dbReference type="EMBL" id="MFB9643422.1"/>
    </source>
</evidence>
<dbReference type="InterPro" id="IPR015919">
    <property type="entry name" value="Cadherin-like_sf"/>
</dbReference>
<dbReference type="Gene3D" id="2.60.40.3440">
    <property type="match status" value="2"/>
</dbReference>
<dbReference type="Pfam" id="PF17963">
    <property type="entry name" value="Big_9"/>
    <property type="match status" value="3"/>
</dbReference>
<evidence type="ECO:0000256" key="1">
    <source>
        <dbReference type="SAM" id="SignalP"/>
    </source>
</evidence>
<sequence length="1323" mass="137144">MPRSPRSLALAVVTALAATLGAVMIVGSASPAAATHVPNPSVDCYYGTFDGWLGNNNVGATDDVYDRDELAVRFSPPPLYNTLPLGVYGSAVGVLENDWRYVGFTDEKEPVLNYSTRAVLWRGPDHAKSFTLHEDGTFDYVPQDGYFGADSFQYVYARDAVGAPCSNPATVSIPAVDQMRTQNDSYTAYTDTPLEVGKFVCGFTCGVLDNDVLGNRNSEVGFIASRFPVVFTAQAVGTFASKETAAGGTLTSVSANGSFIYTPPPGFTGTDYFAYRAWGETPTGLQPSLGPEPDHYAKVTIHVVDPPPPDVPAGSPDKIDVVEDGSVTVTSGELRANDANAAYVTYVSGALFQNQTPVRTAHGTLDVSWTPFIPGVPFNYYITQMTYTPDPDFTGIDHFTYYVANNVIDGPSNPVSAYFVVSEVADAPKPVNDTATTEEDTAITIDLAANDYDGDGDLVRSSLAKDPCNAHLCAPVGWDNYLHGEWAVIGDGVVKYTPEADYTGEAIFLYEVRDAGGRLGYARATVTVVADDAVDDVYDWHEDEQLVVPGATGVLANDDEPAASDAATLVSQPDHGTVLLGADGAFWYTPDADFAGDDAFEYSAGGDTGTVSIRVIGLNDAPAIMLRPFCDSSQPNVVCIGDLDDRDLIEGETAQLRGSISDPEFDAGTFTIDWGDGSTTTGIYPCDGDECPFAVEPTWNTGCIGDCPQFDGPLYFEFTHRYADDAAGDAAAFPVSMIVSDGAASVWKDTSARVANAPPSLAIGPHCDPGGVVLCVGNVSLLEGSPGDELRLSGKVTDPGADTGTVTIDWGDETEPTVIPTGCGIDDDTTCPTPPLEPDLRCLSPFTAPPVCGYFGATHEYASGGSYEITVTADDGDGGTDVETTSAEVAWVNAAPTAEDAVRELDEDGEIIIDLTELAGDAETSDADLGFVVMEGGEPVNGEFSRSGSQLKYIPDADYVGPDSITYEVSDQGAPSGCGVPGPDCDASGSATGTIDFDVRPVNDAPAFTGGDDQQQVADGVARSVPGWATGISAGPANESGQTLEFQVTPQDASLFAPDGQPAVSADGTLTYTPVAPGETDLEVVLADDGAAEAPNDATSEPVTFTITLTPPNLPPVISTVPMAATYSDAASFDVSALDPEDGRTGVTLAVDGLPAGLAFSSTGASGTISGVATAEPGEYPLTVTACDAEEACAEASASLTVVPEQAVVVIDAAKSVKAAKPTGAAPAFAVRAKITEAADRSWGDLSHVAPDDVRIVLESGGSIVATCVPALGTPKPARGAAGGSVDVSCGFAVGVPKGAYTLRATVSGWFAGTASQSFTVSK</sequence>
<gene>
    <name evidence="2" type="ORF">ACFFQV_14080</name>
</gene>
<keyword evidence="1" id="KW-0732">Signal</keyword>
<dbReference type="Gene3D" id="2.60.40.2810">
    <property type="match status" value="1"/>
</dbReference>
<dbReference type="NCBIfam" id="NF012211">
    <property type="entry name" value="tand_rpt_95"/>
    <property type="match status" value="2"/>
</dbReference>
<evidence type="ECO:0000313" key="3">
    <source>
        <dbReference type="Proteomes" id="UP001589667"/>
    </source>
</evidence>
<dbReference type="EMBL" id="JBHMBL010000003">
    <property type="protein sequence ID" value="MFB9643422.1"/>
    <property type="molecule type" value="Genomic_DNA"/>
</dbReference>
<feature type="chain" id="PRO_5046987759" evidence="1">
    <location>
        <begin position="35"/>
        <end position="1323"/>
    </location>
</feature>
<reference evidence="2 3" key="1">
    <citation type="submission" date="2024-09" db="EMBL/GenBank/DDBJ databases">
        <authorList>
            <person name="Sun Q."/>
            <person name="Mori K."/>
        </authorList>
    </citation>
    <scope>NUCLEOTIDE SEQUENCE [LARGE SCALE GENOMIC DNA]</scope>
    <source>
        <strain evidence="2 3">JCM 14321</strain>
    </source>
</reference>
<comment type="caution">
    <text evidence="2">The sequence shown here is derived from an EMBL/GenBank/DDBJ whole genome shotgun (WGS) entry which is preliminary data.</text>
</comment>
<dbReference type="InterPro" id="IPR013783">
    <property type="entry name" value="Ig-like_fold"/>
</dbReference>
<keyword evidence="3" id="KW-1185">Reference proteome</keyword>